<organism evidence="12 13">
    <name type="scientific">Turicibacter sanguinis</name>
    <dbReference type="NCBI Taxonomy" id="154288"/>
    <lineage>
        <taxon>Bacteria</taxon>
        <taxon>Bacillati</taxon>
        <taxon>Bacillota</taxon>
        <taxon>Erysipelotrichia</taxon>
        <taxon>Erysipelotrichales</taxon>
        <taxon>Turicibacteraceae</taxon>
        <taxon>Turicibacter</taxon>
    </lineage>
</organism>
<dbReference type="FunFam" id="3.40.50.620:FF:000001">
    <property type="entry name" value="GMP synthase [glutamine-hydrolyzing]"/>
    <property type="match status" value="1"/>
</dbReference>
<keyword evidence="7 9" id="KW-0067">ATP-binding</keyword>
<comment type="caution">
    <text evidence="12">The sequence shown here is derived from an EMBL/GenBank/DDBJ whole genome shotgun (WGS) entry which is preliminary data.</text>
</comment>
<evidence type="ECO:0000313" key="13">
    <source>
        <dbReference type="Proteomes" id="UP000487649"/>
    </source>
</evidence>
<keyword evidence="4 9" id="KW-0547">Nucleotide-binding</keyword>
<dbReference type="InterPro" id="IPR029062">
    <property type="entry name" value="Class_I_gatase-like"/>
</dbReference>
<dbReference type="FunFam" id="3.40.50.880:FF:000001">
    <property type="entry name" value="GMP synthase [glutamine-hydrolyzing]"/>
    <property type="match status" value="1"/>
</dbReference>
<dbReference type="SUPFAM" id="SSF52402">
    <property type="entry name" value="Adenine nucleotide alpha hydrolases-like"/>
    <property type="match status" value="1"/>
</dbReference>
<dbReference type="Gene3D" id="3.40.50.880">
    <property type="match status" value="1"/>
</dbReference>
<accession>A0A9X4XCX6</accession>
<dbReference type="NCBIfam" id="NF000848">
    <property type="entry name" value="PRK00074.1"/>
    <property type="match status" value="1"/>
</dbReference>
<comment type="subunit">
    <text evidence="9">Homodimer.</text>
</comment>
<evidence type="ECO:0000256" key="1">
    <source>
        <dbReference type="ARBA" id="ARBA00002332"/>
    </source>
</evidence>
<evidence type="ECO:0000256" key="5">
    <source>
        <dbReference type="ARBA" id="ARBA00022749"/>
    </source>
</evidence>
<dbReference type="RefSeq" id="WP_006783699.1">
    <property type="nucleotide sequence ID" value="NZ_JAMQUV010000003.1"/>
</dbReference>
<evidence type="ECO:0000256" key="4">
    <source>
        <dbReference type="ARBA" id="ARBA00022741"/>
    </source>
</evidence>
<feature type="domain" description="GMPS ATP-PPase" evidence="11">
    <location>
        <begin position="197"/>
        <end position="386"/>
    </location>
</feature>
<evidence type="ECO:0000256" key="6">
    <source>
        <dbReference type="ARBA" id="ARBA00022755"/>
    </source>
</evidence>
<dbReference type="Gene3D" id="3.40.50.620">
    <property type="entry name" value="HUPs"/>
    <property type="match status" value="1"/>
</dbReference>
<reference evidence="12 13" key="1">
    <citation type="journal article" date="2019" name="Nat. Med.">
        <title>A library of human gut bacterial isolates paired with longitudinal multiomics data enables mechanistic microbiome research.</title>
        <authorList>
            <person name="Poyet M."/>
            <person name="Groussin M."/>
            <person name="Gibbons S.M."/>
            <person name="Avila-Pacheco J."/>
            <person name="Jiang X."/>
            <person name="Kearney S.M."/>
            <person name="Perrotta A.R."/>
            <person name="Berdy B."/>
            <person name="Zhao S."/>
            <person name="Lieberman T.D."/>
            <person name="Swanson P.K."/>
            <person name="Smith M."/>
            <person name="Roesemann S."/>
            <person name="Alexander J.E."/>
            <person name="Rich S.A."/>
            <person name="Livny J."/>
            <person name="Vlamakis H."/>
            <person name="Clish C."/>
            <person name="Bullock K."/>
            <person name="Deik A."/>
            <person name="Scott J."/>
            <person name="Pierce K.A."/>
            <person name="Xavier R.J."/>
            <person name="Alm E.J."/>
        </authorList>
    </citation>
    <scope>NUCLEOTIDE SEQUENCE [LARGE SCALE GENOMIC DNA]</scope>
    <source>
        <strain evidence="12 13">BIOML-A198</strain>
    </source>
</reference>
<dbReference type="InterPro" id="IPR017926">
    <property type="entry name" value="GATASE"/>
</dbReference>
<evidence type="ECO:0000256" key="9">
    <source>
        <dbReference type="HAMAP-Rule" id="MF_00344"/>
    </source>
</evidence>
<dbReference type="InterPro" id="IPR014729">
    <property type="entry name" value="Rossmann-like_a/b/a_fold"/>
</dbReference>
<dbReference type="Proteomes" id="UP000487649">
    <property type="component" value="Unassembled WGS sequence"/>
</dbReference>
<sequence length="511" mass="57493">MQHDEVIVLDFGSQYNQLITRRIREFGVYSELKSHKLTAAEIKQMPNVKGIIFSGSPNSVTKEGAFTVDPEIFNLGLPILGICYGMQLTTHMHGGVVERAEQREYGKAEITIKNVNKLYQDMPQEQVVWMSHGYHVTKLPEGFVVDASSDSCPIAAASNEERNIYLVQFHPEVQHSVYGSQILKNFIFNVCGAEANWSMKNFIDEQVEKIRAQVGSENVLCALSGGVDSSVVAALIHRAIGDQLTCMFVDHGLLRKGEAESVVETFDGKFNMNFIKIDAQERFLNKLKGVSDPEQKRKIIGNEFVYCFDEESAKLKDMKFLAQGTLYTDIIESGTDTAQTIKSHHNVGGLPEDMEFELIEPLNTLFKDEVRQLGLELGLPEEIVFRQPFPGPGLGIRVLGEVTEEKLEIVRESDFILREEIKKAGLERDVWQYFTALPNIKSVGVMGDERTYDHTVVVRAVTSIDGMTSDWARIPFDVLQKISVRIVNEVAHVNRVVYDITSKPPATIEWE</sequence>
<dbReference type="InterPro" id="IPR004739">
    <property type="entry name" value="GMP_synth_GATase"/>
</dbReference>
<proteinExistence type="inferred from homology"/>
<dbReference type="InterPro" id="IPR022310">
    <property type="entry name" value="NAD/GMP_synthase"/>
</dbReference>
<dbReference type="GO" id="GO:0003921">
    <property type="term" value="F:GMP synthase activity"/>
    <property type="evidence" value="ECO:0007669"/>
    <property type="project" value="InterPro"/>
</dbReference>
<dbReference type="InterPro" id="IPR025777">
    <property type="entry name" value="GMPS_ATP_PPase_dom"/>
</dbReference>
<comment type="catalytic activity">
    <reaction evidence="9">
        <text>XMP + L-glutamine + ATP + H2O = GMP + L-glutamate + AMP + diphosphate + 2 H(+)</text>
        <dbReference type="Rhea" id="RHEA:11680"/>
        <dbReference type="ChEBI" id="CHEBI:15377"/>
        <dbReference type="ChEBI" id="CHEBI:15378"/>
        <dbReference type="ChEBI" id="CHEBI:29985"/>
        <dbReference type="ChEBI" id="CHEBI:30616"/>
        <dbReference type="ChEBI" id="CHEBI:33019"/>
        <dbReference type="ChEBI" id="CHEBI:57464"/>
        <dbReference type="ChEBI" id="CHEBI:58115"/>
        <dbReference type="ChEBI" id="CHEBI:58359"/>
        <dbReference type="ChEBI" id="CHEBI:456215"/>
        <dbReference type="EC" id="6.3.5.2"/>
    </reaction>
</comment>
<keyword evidence="6 9" id="KW-0658">Purine biosynthesis</keyword>
<evidence type="ECO:0000256" key="7">
    <source>
        <dbReference type="ARBA" id="ARBA00022840"/>
    </source>
</evidence>
<evidence type="ECO:0000256" key="10">
    <source>
        <dbReference type="PROSITE-ProRule" id="PRU00886"/>
    </source>
</evidence>
<feature type="binding site" evidence="10">
    <location>
        <begin position="224"/>
        <end position="230"/>
    </location>
    <ligand>
        <name>ATP</name>
        <dbReference type="ChEBI" id="CHEBI:30616"/>
    </ligand>
</feature>
<gene>
    <name evidence="9 12" type="primary">guaA</name>
    <name evidence="12" type="ORF">GMA92_06415</name>
</gene>
<evidence type="ECO:0000256" key="8">
    <source>
        <dbReference type="ARBA" id="ARBA00022962"/>
    </source>
</evidence>
<dbReference type="GO" id="GO:0005524">
    <property type="term" value="F:ATP binding"/>
    <property type="evidence" value="ECO:0007669"/>
    <property type="project" value="UniProtKB-UniRule"/>
</dbReference>
<dbReference type="PROSITE" id="PS51273">
    <property type="entry name" value="GATASE_TYPE_1"/>
    <property type="match status" value="1"/>
</dbReference>
<evidence type="ECO:0000256" key="2">
    <source>
        <dbReference type="ARBA" id="ARBA00005153"/>
    </source>
</evidence>
<dbReference type="CDD" id="cd01742">
    <property type="entry name" value="GATase1_GMP_Synthase"/>
    <property type="match status" value="1"/>
</dbReference>
<dbReference type="InterPro" id="IPR001674">
    <property type="entry name" value="GMP_synth_C"/>
</dbReference>
<evidence type="ECO:0000256" key="3">
    <source>
        <dbReference type="ARBA" id="ARBA00022598"/>
    </source>
</evidence>
<evidence type="ECO:0000313" key="12">
    <source>
        <dbReference type="EMBL" id="MTK21049.1"/>
    </source>
</evidence>
<dbReference type="PANTHER" id="PTHR11922">
    <property type="entry name" value="GMP SYNTHASE-RELATED"/>
    <property type="match status" value="1"/>
</dbReference>
<dbReference type="FunFam" id="3.30.300.10:FF:000002">
    <property type="entry name" value="GMP synthase [glutamine-hydrolyzing]"/>
    <property type="match status" value="1"/>
</dbReference>
<dbReference type="GO" id="GO:0005829">
    <property type="term" value="C:cytosol"/>
    <property type="evidence" value="ECO:0007669"/>
    <property type="project" value="TreeGrafter"/>
</dbReference>
<dbReference type="Gene3D" id="3.30.300.10">
    <property type="match status" value="1"/>
</dbReference>
<dbReference type="NCBIfam" id="TIGR00884">
    <property type="entry name" value="guaA_Cterm"/>
    <property type="match status" value="1"/>
</dbReference>
<comment type="pathway">
    <text evidence="2 9">Purine metabolism; GMP biosynthesis; GMP from XMP (L-Gln route): step 1/1.</text>
</comment>
<feature type="active site" evidence="9">
    <location>
        <position position="172"/>
    </location>
</feature>
<evidence type="ECO:0000259" key="11">
    <source>
        <dbReference type="PROSITE" id="PS51553"/>
    </source>
</evidence>
<dbReference type="PANTHER" id="PTHR11922:SF2">
    <property type="entry name" value="GMP SYNTHASE [GLUTAMINE-HYDROLYZING]"/>
    <property type="match status" value="1"/>
</dbReference>
<keyword evidence="3 9" id="KW-0436">Ligase</keyword>
<keyword evidence="5 9" id="KW-0332">GMP biosynthesis</keyword>
<dbReference type="PROSITE" id="PS51553">
    <property type="entry name" value="GMPS_ATP_PPASE"/>
    <property type="match status" value="1"/>
</dbReference>
<dbReference type="SUPFAM" id="SSF52317">
    <property type="entry name" value="Class I glutamine amidotransferase-like"/>
    <property type="match status" value="1"/>
</dbReference>
<keyword evidence="8 9" id="KW-0315">Glutamine amidotransferase</keyword>
<feature type="active site" description="Nucleophile" evidence="9">
    <location>
        <position position="83"/>
    </location>
</feature>
<dbReference type="Pfam" id="PF02540">
    <property type="entry name" value="NAD_synthase"/>
    <property type="match status" value="1"/>
</dbReference>
<dbReference type="AlphaFoldDB" id="A0A9X4XCX6"/>
<dbReference type="SUPFAM" id="SSF54810">
    <property type="entry name" value="GMP synthetase C-terminal dimerisation domain"/>
    <property type="match status" value="1"/>
</dbReference>
<dbReference type="InterPro" id="IPR022955">
    <property type="entry name" value="GMP_synthase"/>
</dbReference>
<dbReference type="EC" id="6.3.5.2" evidence="9"/>
<dbReference type="NCBIfam" id="TIGR00888">
    <property type="entry name" value="guaA_Nterm"/>
    <property type="match status" value="1"/>
</dbReference>
<dbReference type="Pfam" id="PF00958">
    <property type="entry name" value="GMP_synt_C"/>
    <property type="match status" value="1"/>
</dbReference>
<name>A0A9X4XCX6_9FIRM</name>
<protein>
    <recommendedName>
        <fullName evidence="9">GMP synthase [glutamine-hydrolyzing]</fullName>
        <ecNumber evidence="9">6.3.5.2</ecNumber>
    </recommendedName>
    <alternativeName>
        <fullName evidence="9">GMP synthetase</fullName>
    </alternativeName>
    <alternativeName>
        <fullName evidence="9">Glutamine amidotransferase</fullName>
    </alternativeName>
</protein>
<dbReference type="HAMAP" id="MF_00344">
    <property type="entry name" value="GMP_synthase"/>
    <property type="match status" value="1"/>
</dbReference>
<dbReference type="CDD" id="cd01997">
    <property type="entry name" value="GMP_synthase_C"/>
    <property type="match status" value="1"/>
</dbReference>
<dbReference type="Pfam" id="PF00117">
    <property type="entry name" value="GATase"/>
    <property type="match status" value="1"/>
</dbReference>
<comment type="function">
    <text evidence="1 9">Catalyzes the synthesis of GMP from XMP.</text>
</comment>
<dbReference type="EMBL" id="WMQE01000011">
    <property type="protein sequence ID" value="MTK21049.1"/>
    <property type="molecule type" value="Genomic_DNA"/>
</dbReference>
<feature type="active site" evidence="9">
    <location>
        <position position="170"/>
    </location>
</feature>